<keyword evidence="2" id="KW-1185">Reference proteome</keyword>
<dbReference type="RefSeq" id="WP_380017526.1">
    <property type="nucleotide sequence ID" value="NZ_JBHLYR010000101.1"/>
</dbReference>
<dbReference type="EMBL" id="JBHLYR010000101">
    <property type="protein sequence ID" value="MFB9995513.1"/>
    <property type="molecule type" value="Genomic_DNA"/>
</dbReference>
<protein>
    <submittedName>
        <fullName evidence="1">Uncharacterized protein</fullName>
    </submittedName>
</protein>
<name>A0ABV6BAS6_9DEIO</name>
<evidence type="ECO:0000313" key="1">
    <source>
        <dbReference type="EMBL" id="MFB9995513.1"/>
    </source>
</evidence>
<proteinExistence type="predicted"/>
<dbReference type="Proteomes" id="UP001589733">
    <property type="component" value="Unassembled WGS sequence"/>
</dbReference>
<evidence type="ECO:0000313" key="2">
    <source>
        <dbReference type="Proteomes" id="UP001589733"/>
    </source>
</evidence>
<reference evidence="1 2" key="1">
    <citation type="submission" date="2024-09" db="EMBL/GenBank/DDBJ databases">
        <authorList>
            <person name="Sun Q."/>
            <person name="Mori K."/>
        </authorList>
    </citation>
    <scope>NUCLEOTIDE SEQUENCE [LARGE SCALE GENOMIC DNA]</scope>
    <source>
        <strain evidence="1 2">JCM 13503</strain>
    </source>
</reference>
<comment type="caution">
    <text evidence="1">The sequence shown here is derived from an EMBL/GenBank/DDBJ whole genome shotgun (WGS) entry which is preliminary data.</text>
</comment>
<accession>A0ABV6BAS6</accession>
<gene>
    <name evidence="1" type="ORF">ACFFLM_26635</name>
</gene>
<sequence length="103" mass="11863">MEWSWPFGGQEQLLIGVVETNEPLVLRVHRSFYDEAGRQVPEFLRAYDGLLLLGFSARQARTLVQRTPSKALLEVVVGAYRQKDELHNPRTYVEKLLRPLKVA</sequence>
<organism evidence="1 2">
    <name type="scientific">Deinococcus oregonensis</name>
    <dbReference type="NCBI Taxonomy" id="1805970"/>
    <lineage>
        <taxon>Bacteria</taxon>
        <taxon>Thermotogati</taxon>
        <taxon>Deinococcota</taxon>
        <taxon>Deinococci</taxon>
        <taxon>Deinococcales</taxon>
        <taxon>Deinococcaceae</taxon>
        <taxon>Deinococcus</taxon>
    </lineage>
</organism>